<evidence type="ECO:0000313" key="2">
    <source>
        <dbReference type="Proteomes" id="UP000053326"/>
    </source>
</evidence>
<evidence type="ECO:0000313" key="1">
    <source>
        <dbReference type="EMBL" id="KUK36042.1"/>
    </source>
</evidence>
<dbReference type="Proteomes" id="UP000053326">
    <property type="component" value="Unassembled WGS sequence"/>
</dbReference>
<comment type="caution">
    <text evidence="1">The sequence shown here is derived from an EMBL/GenBank/DDBJ whole genome shotgun (WGS) entry which is preliminary data.</text>
</comment>
<name>A0A101FFF1_9THEO</name>
<organism evidence="1 2">
    <name type="scientific">Thermacetogenium phaeum</name>
    <dbReference type="NCBI Taxonomy" id="85874"/>
    <lineage>
        <taxon>Bacteria</taxon>
        <taxon>Bacillati</taxon>
        <taxon>Bacillota</taxon>
        <taxon>Clostridia</taxon>
        <taxon>Thermoanaerobacterales</taxon>
        <taxon>Thermoanaerobacteraceae</taxon>
        <taxon>Thermacetogenium</taxon>
    </lineage>
</organism>
<gene>
    <name evidence="1" type="ORF">XD66_1249</name>
</gene>
<protein>
    <submittedName>
        <fullName evidence="1">Uncharacterized protein</fullName>
    </submittedName>
</protein>
<reference evidence="2" key="1">
    <citation type="journal article" date="2015" name="MBio">
        <title>Genome-Resolved Metagenomic Analysis Reveals Roles for Candidate Phyla and Other Microbial Community Members in Biogeochemical Transformations in Oil Reservoirs.</title>
        <authorList>
            <person name="Hu P."/>
            <person name="Tom L."/>
            <person name="Singh A."/>
            <person name="Thomas B.C."/>
            <person name="Baker B.J."/>
            <person name="Piceno Y.M."/>
            <person name="Andersen G.L."/>
            <person name="Banfield J.F."/>
        </authorList>
    </citation>
    <scope>NUCLEOTIDE SEQUENCE [LARGE SCALE GENOMIC DNA]</scope>
</reference>
<sequence>MSPLLYAGWAVQTLPPSNSTIFRFSRGYLNTTTVITIINKVADLSIK</sequence>
<dbReference type="AlphaFoldDB" id="A0A101FFF1"/>
<proteinExistence type="predicted"/>
<accession>A0A101FFF1</accession>
<dbReference type="EMBL" id="LGFO01000179">
    <property type="protein sequence ID" value="KUK36042.1"/>
    <property type="molecule type" value="Genomic_DNA"/>
</dbReference>